<dbReference type="EMBL" id="JBHLSV010000013">
    <property type="protein sequence ID" value="MFC0674663.1"/>
    <property type="molecule type" value="Genomic_DNA"/>
</dbReference>
<gene>
    <name evidence="1" type="ORF">ACFFF6_11915</name>
</gene>
<dbReference type="InterPro" id="IPR051082">
    <property type="entry name" value="Pentapeptide-BTB/POZ_domain"/>
</dbReference>
<dbReference type="Gene3D" id="2.160.20.80">
    <property type="entry name" value="E3 ubiquitin-protein ligase SopA"/>
    <property type="match status" value="1"/>
</dbReference>
<dbReference type="PANTHER" id="PTHR14136">
    <property type="entry name" value="BTB_POZ DOMAIN-CONTAINING PROTEIN KCTD9"/>
    <property type="match status" value="1"/>
</dbReference>
<proteinExistence type="predicted"/>
<comment type="caution">
    <text evidence="1">The sequence shown here is derived from an EMBL/GenBank/DDBJ whole genome shotgun (WGS) entry which is preliminary data.</text>
</comment>
<reference evidence="1 2" key="1">
    <citation type="submission" date="2024-09" db="EMBL/GenBank/DDBJ databases">
        <authorList>
            <person name="Sun Q."/>
            <person name="Mori K."/>
        </authorList>
    </citation>
    <scope>NUCLEOTIDE SEQUENCE [LARGE SCALE GENOMIC DNA]</scope>
    <source>
        <strain evidence="1 2">CICC 10874</strain>
    </source>
</reference>
<dbReference type="PANTHER" id="PTHR14136:SF17">
    <property type="entry name" value="BTB_POZ DOMAIN-CONTAINING PROTEIN KCTD9"/>
    <property type="match status" value="1"/>
</dbReference>
<evidence type="ECO:0000313" key="1">
    <source>
        <dbReference type="EMBL" id="MFC0674663.1"/>
    </source>
</evidence>
<accession>A0ABV6RFH5</accession>
<dbReference type="Proteomes" id="UP001589793">
    <property type="component" value="Unassembled WGS sequence"/>
</dbReference>
<name>A0ABV6RFH5_9MICO</name>
<dbReference type="SUPFAM" id="SSF141571">
    <property type="entry name" value="Pentapeptide repeat-like"/>
    <property type="match status" value="1"/>
</dbReference>
<organism evidence="1 2">
    <name type="scientific">Brachybacterium hainanense</name>
    <dbReference type="NCBI Taxonomy" id="1541174"/>
    <lineage>
        <taxon>Bacteria</taxon>
        <taxon>Bacillati</taxon>
        <taxon>Actinomycetota</taxon>
        <taxon>Actinomycetes</taxon>
        <taxon>Micrococcales</taxon>
        <taxon>Dermabacteraceae</taxon>
        <taxon>Brachybacterium</taxon>
    </lineage>
</organism>
<evidence type="ECO:0000313" key="2">
    <source>
        <dbReference type="Proteomes" id="UP001589793"/>
    </source>
</evidence>
<keyword evidence="2" id="KW-1185">Reference proteome</keyword>
<dbReference type="RefSeq" id="WP_376980966.1">
    <property type="nucleotide sequence ID" value="NZ_JBHLSV010000013.1"/>
</dbReference>
<sequence length="220" mass="24038">MRRLARTKAPVIDRIVLHDLSPAPATALEGEGMHEGLLLEGEDLSQRDLSGVVLSECALLGVTAHETDLRSSRLLETRIERMDASVLNLSRAVLRDVEIHGSRIGALDVYESSLSSVRFVGCKVDWINLRGAELENVLFEDCTIAEVDLGGARATRLAFEGCRTERLSVRQSRLQDVDLRGLQLVEVDDLQGLRGATIDGARAVELATSFAAHLGIRVED</sequence>
<protein>
    <submittedName>
        <fullName evidence="1">Pentapeptide repeat-containing protein</fullName>
    </submittedName>
</protein>